<feature type="domain" description="PRC-barrel" evidence="2">
    <location>
        <begin position="75"/>
        <end position="128"/>
    </location>
</feature>
<evidence type="ECO:0000313" key="3">
    <source>
        <dbReference type="EMBL" id="MFD1694766.1"/>
    </source>
</evidence>
<sequence>MSDTTAHDCDAGLLAARVLLFAGCVVFALLAAFPNLHAFGAEVQTIAPATKSVTREPMEPTGNGQTTAAVAVPEELIGEPVLSLEGETLGDVAAVQVDDNGLLVSLDAELGGFFGIGAKMLRFPVKDFAVNAHGVILGLSSDEVETLLD</sequence>
<proteinExistence type="predicted"/>
<dbReference type="SUPFAM" id="SSF50346">
    <property type="entry name" value="PRC-barrel domain"/>
    <property type="match status" value="1"/>
</dbReference>
<accession>A0ABW4JT96</accession>
<gene>
    <name evidence="3" type="ORF">ACFSC7_04505</name>
</gene>
<dbReference type="EMBL" id="JBHUFA010000001">
    <property type="protein sequence ID" value="MFD1694766.1"/>
    <property type="molecule type" value="Genomic_DNA"/>
</dbReference>
<keyword evidence="1" id="KW-0812">Transmembrane</keyword>
<organism evidence="3 4">
    <name type="scientific">Roseibium aestuarii</name>
    <dbReference type="NCBI Taxonomy" id="2600299"/>
    <lineage>
        <taxon>Bacteria</taxon>
        <taxon>Pseudomonadati</taxon>
        <taxon>Pseudomonadota</taxon>
        <taxon>Alphaproteobacteria</taxon>
        <taxon>Hyphomicrobiales</taxon>
        <taxon>Stappiaceae</taxon>
        <taxon>Roseibium</taxon>
    </lineage>
</organism>
<reference evidence="4" key="1">
    <citation type="journal article" date="2019" name="Int. J. Syst. Evol. Microbiol.">
        <title>The Global Catalogue of Microorganisms (GCM) 10K type strain sequencing project: providing services to taxonomists for standard genome sequencing and annotation.</title>
        <authorList>
            <consortium name="The Broad Institute Genomics Platform"/>
            <consortium name="The Broad Institute Genome Sequencing Center for Infectious Disease"/>
            <person name="Wu L."/>
            <person name="Ma J."/>
        </authorList>
    </citation>
    <scope>NUCLEOTIDE SEQUENCE [LARGE SCALE GENOMIC DNA]</scope>
    <source>
        <strain evidence="4">JCM 3369</strain>
    </source>
</reference>
<comment type="caution">
    <text evidence="3">The sequence shown here is derived from an EMBL/GenBank/DDBJ whole genome shotgun (WGS) entry which is preliminary data.</text>
</comment>
<dbReference type="RefSeq" id="WP_188318790.1">
    <property type="nucleotide sequence ID" value="NZ_JBHUFA010000001.1"/>
</dbReference>
<evidence type="ECO:0000313" key="4">
    <source>
        <dbReference type="Proteomes" id="UP001597327"/>
    </source>
</evidence>
<name>A0ABW4JT96_9HYPH</name>
<evidence type="ECO:0000256" key="1">
    <source>
        <dbReference type="SAM" id="Phobius"/>
    </source>
</evidence>
<keyword evidence="1" id="KW-0472">Membrane</keyword>
<dbReference type="InterPro" id="IPR027275">
    <property type="entry name" value="PRC-brl_dom"/>
</dbReference>
<dbReference type="Pfam" id="PF05239">
    <property type="entry name" value="PRC"/>
    <property type="match status" value="1"/>
</dbReference>
<keyword evidence="1" id="KW-1133">Transmembrane helix</keyword>
<dbReference type="InterPro" id="IPR011033">
    <property type="entry name" value="PRC_barrel-like_sf"/>
</dbReference>
<dbReference type="Proteomes" id="UP001597327">
    <property type="component" value="Unassembled WGS sequence"/>
</dbReference>
<keyword evidence="4" id="KW-1185">Reference proteome</keyword>
<protein>
    <submittedName>
        <fullName evidence="3">PRC-barrel domain-containing protein</fullName>
    </submittedName>
</protein>
<feature type="transmembrane region" description="Helical" evidence="1">
    <location>
        <begin position="12"/>
        <end position="33"/>
    </location>
</feature>
<dbReference type="Gene3D" id="2.30.30.240">
    <property type="entry name" value="PRC-barrel domain"/>
    <property type="match status" value="1"/>
</dbReference>
<evidence type="ECO:0000259" key="2">
    <source>
        <dbReference type="Pfam" id="PF05239"/>
    </source>
</evidence>